<evidence type="ECO:0000259" key="7">
    <source>
        <dbReference type="Pfam" id="PF08640"/>
    </source>
</evidence>
<feature type="domain" description="U3 small nucleolar RNA-associated protein 6 N-terminal" evidence="7">
    <location>
        <begin position="12"/>
        <end position="88"/>
    </location>
</feature>
<evidence type="ECO:0000256" key="5">
    <source>
        <dbReference type="ARBA" id="ARBA00023242"/>
    </source>
</evidence>
<dbReference type="GO" id="GO:0034388">
    <property type="term" value="C:Pwp2p-containing subcomplex of 90S preribosome"/>
    <property type="evidence" value="ECO:0007669"/>
    <property type="project" value="TreeGrafter"/>
</dbReference>
<dbReference type="InterPro" id="IPR013949">
    <property type="entry name" value="Utp6"/>
</dbReference>
<keyword evidence="4" id="KW-0677">Repeat</keyword>
<organism evidence="8 9">
    <name type="scientific">Ophiocordyceps australis</name>
    <dbReference type="NCBI Taxonomy" id="1399860"/>
    <lineage>
        <taxon>Eukaryota</taxon>
        <taxon>Fungi</taxon>
        <taxon>Dikarya</taxon>
        <taxon>Ascomycota</taxon>
        <taxon>Pezizomycotina</taxon>
        <taxon>Sordariomycetes</taxon>
        <taxon>Hypocreomycetidae</taxon>
        <taxon>Hypocreales</taxon>
        <taxon>Ophiocordycipitaceae</taxon>
        <taxon>Ophiocordyceps</taxon>
    </lineage>
</organism>
<keyword evidence="5" id="KW-0539">Nucleus</keyword>
<dbReference type="SUPFAM" id="SSF48452">
    <property type="entry name" value="TPR-like"/>
    <property type="match status" value="1"/>
</dbReference>
<evidence type="ECO:0000256" key="2">
    <source>
        <dbReference type="ARBA" id="ARBA00010734"/>
    </source>
</evidence>
<dbReference type="InterPro" id="IPR055347">
    <property type="entry name" value="UTP6_N"/>
</dbReference>
<evidence type="ECO:0000256" key="3">
    <source>
        <dbReference type="ARBA" id="ARBA00022552"/>
    </source>
</evidence>
<evidence type="ECO:0000256" key="6">
    <source>
        <dbReference type="SAM" id="MobiDB-lite"/>
    </source>
</evidence>
<dbReference type="InterPro" id="IPR003107">
    <property type="entry name" value="HAT"/>
</dbReference>
<evidence type="ECO:0000313" key="9">
    <source>
        <dbReference type="Proteomes" id="UP000224854"/>
    </source>
</evidence>
<dbReference type="InterPro" id="IPR011990">
    <property type="entry name" value="TPR-like_helical_dom_sf"/>
</dbReference>
<dbReference type="AlphaFoldDB" id="A0A2C5Z4I6"/>
<comment type="subcellular location">
    <subcellularLocation>
        <location evidence="1">Nucleus</location>
        <location evidence="1">Nucleolus</location>
    </subcellularLocation>
</comment>
<sequence length="397" mass="45669">MSGVADKARFYLERSVPQLREWEDKEIFNKGEIRTIVQKRNQHEIKVLSPGNQASEWSTYAKWEQSLESLKSKRCQRLKIRNVQSAHSSQARVLAIYQRAVNRHPASGNLWREYLAYAASINAAKRWRRTMTSALRMMPTDPELWIMAGRRSLGNGDMASSRTFFMRGCRFCAKDSRVWIEYARCEMEWLEKVDKRKKHQAKHPLRPDREEDGDQLPMDDSGSSDEDEVHSQGLAEPWQAQVDVVEKQISEQLESNPAMDGAIVMAIFDISRKQFFFNAEVAELFFIMFASFRQVSVQPKICQHVLGTMDDLYPNDACTWNCRIQEPILGIDPRTAEFPRNLREVLVRLEAGLTSTTDKTKLQDKTVAWINGYLGLSELDEGISTALQQVKLNVTEA</sequence>
<evidence type="ECO:0000256" key="1">
    <source>
        <dbReference type="ARBA" id="ARBA00004604"/>
    </source>
</evidence>
<feature type="region of interest" description="Disordered" evidence="6">
    <location>
        <begin position="198"/>
        <end position="232"/>
    </location>
</feature>
<dbReference type="Gene3D" id="1.25.40.10">
    <property type="entry name" value="Tetratricopeptide repeat domain"/>
    <property type="match status" value="1"/>
</dbReference>
<proteinExistence type="inferred from homology"/>
<evidence type="ECO:0000256" key="4">
    <source>
        <dbReference type="ARBA" id="ARBA00022737"/>
    </source>
</evidence>
<dbReference type="OrthoDB" id="28112at2759"/>
<dbReference type="GO" id="GO:0032040">
    <property type="term" value="C:small-subunit processome"/>
    <property type="evidence" value="ECO:0007669"/>
    <property type="project" value="TreeGrafter"/>
</dbReference>
<dbReference type="Proteomes" id="UP000224854">
    <property type="component" value="Unassembled WGS sequence"/>
</dbReference>
<name>A0A2C5Z4I6_9HYPO</name>
<accession>A0A2C5Z4I6</accession>
<dbReference type="PANTHER" id="PTHR23271">
    <property type="entry name" value="HEPATOCELLULAR CARCINOMA-ASSOCIATED ANTIGEN 66"/>
    <property type="match status" value="1"/>
</dbReference>
<reference evidence="8 9" key="1">
    <citation type="submission" date="2017-06" db="EMBL/GenBank/DDBJ databases">
        <title>Ant-infecting Ophiocordyceps genomes reveal a high diversity of potential behavioral manipulation genes and a possible major role for enterotoxins.</title>
        <authorList>
            <person name="De Bekker C."/>
            <person name="Evans H.C."/>
            <person name="Brachmann A."/>
            <person name="Hughes D.P."/>
        </authorList>
    </citation>
    <scope>NUCLEOTIDE SEQUENCE [LARGE SCALE GENOMIC DNA]</scope>
    <source>
        <strain evidence="8 9">1348a</strain>
    </source>
</reference>
<dbReference type="Pfam" id="PF08640">
    <property type="entry name" value="U3_assoc_6"/>
    <property type="match status" value="1"/>
</dbReference>
<evidence type="ECO:0000313" key="8">
    <source>
        <dbReference type="EMBL" id="PHH75927.1"/>
    </source>
</evidence>
<dbReference type="GO" id="GO:0030515">
    <property type="term" value="F:snoRNA binding"/>
    <property type="evidence" value="ECO:0007669"/>
    <property type="project" value="InterPro"/>
</dbReference>
<dbReference type="PANTHER" id="PTHR23271:SF1">
    <property type="entry name" value="U3 SMALL NUCLEOLAR RNA-ASSOCIATED PROTEIN 6 HOMOLOG"/>
    <property type="match status" value="1"/>
</dbReference>
<dbReference type="GO" id="GO:0000462">
    <property type="term" value="P:maturation of SSU-rRNA from tricistronic rRNA transcript (SSU-rRNA, 5.8S rRNA, LSU-rRNA)"/>
    <property type="evidence" value="ECO:0007669"/>
    <property type="project" value="InterPro"/>
</dbReference>
<keyword evidence="9" id="KW-1185">Reference proteome</keyword>
<comment type="caution">
    <text evidence="8">The sequence shown here is derived from an EMBL/GenBank/DDBJ whole genome shotgun (WGS) entry which is preliminary data.</text>
</comment>
<comment type="similarity">
    <text evidence="2">Belongs to the UTP6 family.</text>
</comment>
<dbReference type="EMBL" id="NJEU01000344">
    <property type="protein sequence ID" value="PHH75927.1"/>
    <property type="molecule type" value="Genomic_DNA"/>
</dbReference>
<dbReference type="SMART" id="SM00386">
    <property type="entry name" value="HAT"/>
    <property type="match status" value="2"/>
</dbReference>
<keyword evidence="3" id="KW-0698">rRNA processing</keyword>
<gene>
    <name evidence="8" type="ORF">CDD82_4218</name>
</gene>
<protein>
    <recommendedName>
        <fullName evidence="7">U3 small nucleolar RNA-associated protein 6 N-terminal domain-containing protein</fullName>
    </recommendedName>
</protein>